<evidence type="ECO:0000313" key="16">
    <source>
        <dbReference type="Proteomes" id="UP000322000"/>
    </source>
</evidence>
<dbReference type="GO" id="GO:0043565">
    <property type="term" value="F:sequence-specific DNA binding"/>
    <property type="evidence" value="ECO:0007669"/>
    <property type="project" value="InterPro"/>
</dbReference>
<accession>A0A7E5V976</accession>
<dbReference type="PROSITE" id="PS50950">
    <property type="entry name" value="ZF_THAP"/>
    <property type="match status" value="1"/>
</dbReference>
<dbReference type="RefSeq" id="XP_026724853.1">
    <property type="nucleotide sequence ID" value="XM_026869052.1"/>
</dbReference>
<evidence type="ECO:0000256" key="10">
    <source>
        <dbReference type="ARBA" id="ARBA00023242"/>
    </source>
</evidence>
<keyword evidence="16" id="KW-1185">Reference proteome</keyword>
<evidence type="ECO:0000256" key="12">
    <source>
        <dbReference type="PROSITE-ProRule" id="PRU00309"/>
    </source>
</evidence>
<evidence type="ECO:0000256" key="4">
    <source>
        <dbReference type="ARBA" id="ARBA00022771"/>
    </source>
</evidence>
<evidence type="ECO:0000256" key="6">
    <source>
        <dbReference type="ARBA" id="ARBA00023015"/>
    </source>
</evidence>
<comment type="similarity">
    <text evidence="2">Belongs to the THAP1 family.</text>
</comment>
<dbReference type="InterPro" id="IPR038441">
    <property type="entry name" value="THAP_Znf_sf"/>
</dbReference>
<name>A0A7E5V976_TRINI</name>
<feature type="domain" description="THAP-type" evidence="15">
    <location>
        <begin position="1"/>
        <end position="87"/>
    </location>
</feature>
<dbReference type="GO" id="GO:0005654">
    <property type="term" value="C:nucleoplasm"/>
    <property type="evidence" value="ECO:0007669"/>
    <property type="project" value="UniProtKB-SubCell"/>
</dbReference>
<proteinExistence type="inferred from homology"/>
<keyword evidence="3" id="KW-0479">Metal-binding</keyword>
<keyword evidence="5" id="KW-0862">Zinc</keyword>
<dbReference type="OrthoDB" id="7312725at2759"/>
<evidence type="ECO:0000313" key="17">
    <source>
        <dbReference type="RefSeq" id="XP_026724853.1"/>
    </source>
</evidence>
<evidence type="ECO:0000256" key="1">
    <source>
        <dbReference type="ARBA" id="ARBA00004642"/>
    </source>
</evidence>
<keyword evidence="8 12" id="KW-0238">DNA-binding</keyword>
<dbReference type="InterPro" id="IPR026516">
    <property type="entry name" value="THAP1/10"/>
</dbReference>
<dbReference type="InParanoid" id="A0A7E5V976"/>
<dbReference type="GeneID" id="113491866"/>
<dbReference type="Proteomes" id="UP000322000">
    <property type="component" value="Chromosome 3"/>
</dbReference>
<evidence type="ECO:0000256" key="8">
    <source>
        <dbReference type="ARBA" id="ARBA00023125"/>
    </source>
</evidence>
<comment type="subcellular location">
    <subcellularLocation>
        <location evidence="1">Nucleus</location>
        <location evidence="1">Nucleoplasm</location>
    </subcellularLocation>
</comment>
<dbReference type="PANTHER" id="PTHR46600">
    <property type="entry name" value="THAP DOMAIN-CONTAINING"/>
    <property type="match status" value="1"/>
</dbReference>
<dbReference type="Gene3D" id="6.20.210.20">
    <property type="entry name" value="THAP domain"/>
    <property type="match status" value="1"/>
</dbReference>
<keyword evidence="9" id="KW-0804">Transcription</keyword>
<dbReference type="PANTHER" id="PTHR46600:SF1">
    <property type="entry name" value="THAP DOMAIN-CONTAINING PROTEIN 1"/>
    <property type="match status" value="1"/>
</dbReference>
<evidence type="ECO:0000256" key="5">
    <source>
        <dbReference type="ARBA" id="ARBA00022833"/>
    </source>
</evidence>
<evidence type="ECO:0000256" key="3">
    <source>
        <dbReference type="ARBA" id="ARBA00022723"/>
    </source>
</evidence>
<evidence type="ECO:0000256" key="14">
    <source>
        <dbReference type="SAM" id="MobiDB-lite"/>
    </source>
</evidence>
<keyword evidence="11" id="KW-0131">Cell cycle</keyword>
<feature type="region of interest" description="Disordered" evidence="14">
    <location>
        <begin position="241"/>
        <end position="287"/>
    </location>
</feature>
<keyword evidence="7 13" id="KW-0175">Coiled coil</keyword>
<reference evidence="17" key="1">
    <citation type="submission" date="2025-08" db="UniProtKB">
        <authorList>
            <consortium name="RefSeq"/>
        </authorList>
    </citation>
    <scope>IDENTIFICATION</scope>
</reference>
<organism evidence="16 17">
    <name type="scientific">Trichoplusia ni</name>
    <name type="common">Cabbage looper</name>
    <dbReference type="NCBI Taxonomy" id="7111"/>
    <lineage>
        <taxon>Eukaryota</taxon>
        <taxon>Metazoa</taxon>
        <taxon>Ecdysozoa</taxon>
        <taxon>Arthropoda</taxon>
        <taxon>Hexapoda</taxon>
        <taxon>Insecta</taxon>
        <taxon>Pterygota</taxon>
        <taxon>Neoptera</taxon>
        <taxon>Endopterygota</taxon>
        <taxon>Lepidoptera</taxon>
        <taxon>Glossata</taxon>
        <taxon>Ditrysia</taxon>
        <taxon>Noctuoidea</taxon>
        <taxon>Noctuidae</taxon>
        <taxon>Plusiinae</taxon>
        <taxon>Trichoplusia</taxon>
    </lineage>
</organism>
<feature type="compositionally biased region" description="Polar residues" evidence="14">
    <location>
        <begin position="205"/>
        <end position="227"/>
    </location>
</feature>
<keyword evidence="6" id="KW-0805">Transcription regulation</keyword>
<dbReference type="SMART" id="SM00980">
    <property type="entry name" value="THAP"/>
    <property type="match status" value="1"/>
</dbReference>
<evidence type="ECO:0000256" key="11">
    <source>
        <dbReference type="ARBA" id="ARBA00023306"/>
    </source>
</evidence>
<dbReference type="InterPro" id="IPR006612">
    <property type="entry name" value="THAP_Znf"/>
</dbReference>
<sequence length="355" mass="41076">MPSCVVKCCKNSSVVQNKSTGISFHKFPRDFIQKQEWINIIRTCIMRNCWTPSKFSVVCSIHFSIDDFYVSQRGMRFLKKNAVPKHKLCGQYTGKGISQKMPAPNTSNPEAQMQSTVIEKEPYDPEYYWGKNSNEVKSSVPQERTEPFTDQVVQSECLLKIANEFKSTVVVKVGTQDSDIFENEELFEHNPTSMEAFKMKMEPKSPSTFDSRAEEQTTNQCQKSPRNPIQYYNRFENEEPFQHEPTSIEESEVKMEPESPSTSSMSDDVEDQSIDSSDECQENPRSLNPTVQDLKLIAICNSPLEFKLRNKLKKQIQLSEIRKKKMKMLYQKIRTLQAANKKLKETVKKLKKERS</sequence>
<keyword evidence="10" id="KW-0539">Nucleus</keyword>
<dbReference type="SUPFAM" id="SSF57716">
    <property type="entry name" value="Glucocorticoid receptor-like (DNA-binding domain)"/>
    <property type="match status" value="1"/>
</dbReference>
<evidence type="ECO:0000256" key="2">
    <source>
        <dbReference type="ARBA" id="ARBA00006177"/>
    </source>
</evidence>
<evidence type="ECO:0000259" key="15">
    <source>
        <dbReference type="PROSITE" id="PS50950"/>
    </source>
</evidence>
<dbReference type="KEGG" id="tnl:113491866"/>
<keyword evidence="4 12" id="KW-0863">Zinc-finger</keyword>
<protein>
    <submittedName>
        <fullName evidence="17">THAP domain-containing protein 5-like isoform X1</fullName>
    </submittedName>
</protein>
<feature type="compositionally biased region" description="Acidic residues" evidence="14">
    <location>
        <begin position="267"/>
        <end position="281"/>
    </location>
</feature>
<feature type="region of interest" description="Disordered" evidence="14">
    <location>
        <begin position="201"/>
        <end position="227"/>
    </location>
</feature>
<dbReference type="Pfam" id="PF05485">
    <property type="entry name" value="THAP"/>
    <property type="match status" value="1"/>
</dbReference>
<evidence type="ECO:0000256" key="13">
    <source>
        <dbReference type="SAM" id="Coils"/>
    </source>
</evidence>
<feature type="coiled-coil region" evidence="13">
    <location>
        <begin position="326"/>
        <end position="353"/>
    </location>
</feature>
<evidence type="ECO:0000256" key="9">
    <source>
        <dbReference type="ARBA" id="ARBA00023163"/>
    </source>
</evidence>
<gene>
    <name evidence="17" type="primary">LOC113491866</name>
</gene>
<dbReference type="AlphaFoldDB" id="A0A7E5V976"/>
<dbReference type="GO" id="GO:0008270">
    <property type="term" value="F:zinc ion binding"/>
    <property type="evidence" value="ECO:0007669"/>
    <property type="project" value="UniProtKB-KW"/>
</dbReference>
<evidence type="ECO:0000256" key="7">
    <source>
        <dbReference type="ARBA" id="ARBA00023054"/>
    </source>
</evidence>